<dbReference type="OrthoDB" id="1881at2759"/>
<feature type="compositionally biased region" description="Low complexity" evidence="1">
    <location>
        <begin position="630"/>
        <end position="651"/>
    </location>
</feature>
<feature type="compositionally biased region" description="Basic and acidic residues" evidence="1">
    <location>
        <begin position="126"/>
        <end position="135"/>
    </location>
</feature>
<feature type="compositionally biased region" description="Basic and acidic residues" evidence="1">
    <location>
        <begin position="175"/>
        <end position="193"/>
    </location>
</feature>
<feature type="compositionally biased region" description="Polar residues" evidence="1">
    <location>
        <begin position="1"/>
        <end position="31"/>
    </location>
</feature>
<comment type="caution">
    <text evidence="3">The sequence shown here is derived from an EMBL/GenBank/DDBJ whole genome shotgun (WGS) entry which is preliminary data.</text>
</comment>
<evidence type="ECO:0000259" key="2">
    <source>
        <dbReference type="PROSITE" id="PS51159"/>
    </source>
</evidence>
<gene>
    <name evidence="3" type="ORF">SCLTRI_LOCUS6630</name>
</gene>
<dbReference type="EMBL" id="CAJHIA010000021">
    <property type="protein sequence ID" value="CAD6446838.1"/>
    <property type="molecule type" value="Genomic_DNA"/>
</dbReference>
<accession>A0A8H2VYQ1</accession>
<evidence type="ECO:0000313" key="3">
    <source>
        <dbReference type="EMBL" id="CAD6446838.1"/>
    </source>
</evidence>
<feature type="compositionally biased region" description="Acidic residues" evidence="1">
    <location>
        <begin position="229"/>
        <end position="238"/>
    </location>
</feature>
<dbReference type="Gene3D" id="2.60.40.2440">
    <property type="entry name" value="Carbohydrate binding type-21 domain"/>
    <property type="match status" value="1"/>
</dbReference>
<feature type="compositionally biased region" description="Basic and acidic residues" evidence="1">
    <location>
        <begin position="605"/>
        <end position="615"/>
    </location>
</feature>
<organism evidence="3 4">
    <name type="scientific">Sclerotinia trifoliorum</name>
    <dbReference type="NCBI Taxonomy" id="28548"/>
    <lineage>
        <taxon>Eukaryota</taxon>
        <taxon>Fungi</taxon>
        <taxon>Dikarya</taxon>
        <taxon>Ascomycota</taxon>
        <taxon>Pezizomycotina</taxon>
        <taxon>Leotiomycetes</taxon>
        <taxon>Helotiales</taxon>
        <taxon>Sclerotiniaceae</taxon>
        <taxon>Sclerotinia</taxon>
    </lineage>
</organism>
<keyword evidence="4" id="KW-1185">Reference proteome</keyword>
<dbReference type="PROSITE" id="PS51159">
    <property type="entry name" value="CBM21"/>
    <property type="match status" value="1"/>
</dbReference>
<reference evidence="3" key="1">
    <citation type="submission" date="2020-10" db="EMBL/GenBank/DDBJ databases">
        <authorList>
            <person name="Kusch S."/>
        </authorList>
    </citation>
    <scope>NUCLEOTIDE SEQUENCE</scope>
    <source>
        <strain evidence="3">SwB9</strain>
    </source>
</reference>
<evidence type="ECO:0000256" key="1">
    <source>
        <dbReference type="SAM" id="MobiDB-lite"/>
    </source>
</evidence>
<dbReference type="GO" id="GO:2001069">
    <property type="term" value="F:glycogen binding"/>
    <property type="evidence" value="ECO:0007669"/>
    <property type="project" value="TreeGrafter"/>
</dbReference>
<dbReference type="AlphaFoldDB" id="A0A8H2VYQ1"/>
<dbReference type="PANTHER" id="PTHR12307:SF36">
    <property type="entry name" value="GLYCOGEN-BINDING SUBUNIT 76A"/>
    <property type="match status" value="1"/>
</dbReference>
<dbReference type="PANTHER" id="PTHR12307">
    <property type="entry name" value="PROTEIN PHOSPHATASE 1 REGULATORY SUBUNIT"/>
    <property type="match status" value="1"/>
</dbReference>
<feature type="region of interest" description="Disordered" evidence="1">
    <location>
        <begin position="306"/>
        <end position="327"/>
    </location>
</feature>
<feature type="domain" description="CBM21" evidence="2">
    <location>
        <begin position="349"/>
        <end position="461"/>
    </location>
</feature>
<dbReference type="GO" id="GO:0005979">
    <property type="term" value="P:regulation of glycogen biosynthetic process"/>
    <property type="evidence" value="ECO:0007669"/>
    <property type="project" value="TreeGrafter"/>
</dbReference>
<dbReference type="InterPro" id="IPR005036">
    <property type="entry name" value="CBM21_dom"/>
</dbReference>
<dbReference type="InterPro" id="IPR050782">
    <property type="entry name" value="PP1_regulatory_subunit_3"/>
</dbReference>
<feature type="region of interest" description="Disordered" evidence="1">
    <location>
        <begin position="588"/>
        <end position="656"/>
    </location>
</feature>
<protein>
    <submittedName>
        <fullName evidence="3">0c2e6454-9b33-485b-853e-23f56a336a24</fullName>
    </submittedName>
</protein>
<feature type="compositionally biased region" description="Low complexity" evidence="1">
    <location>
        <begin position="81"/>
        <end position="95"/>
    </location>
</feature>
<dbReference type="InterPro" id="IPR038175">
    <property type="entry name" value="CBM21_dom_sf"/>
</dbReference>
<dbReference type="Pfam" id="PF03370">
    <property type="entry name" value="CBM_21"/>
    <property type="match status" value="1"/>
</dbReference>
<feature type="region of interest" description="Disordered" evidence="1">
    <location>
        <begin position="711"/>
        <end position="745"/>
    </location>
</feature>
<evidence type="ECO:0000313" key="4">
    <source>
        <dbReference type="Proteomes" id="UP000624404"/>
    </source>
</evidence>
<sequence length="774" mass="84893">MPYTPPSQRSPASSTTHSPAVSRRSSYQLSHHASAPRPELPRSTSYLTRHRRTPSVKSTPFGPTLDPTPPGTADSEKGPSHDTNSSLTASSSLRQSPPPVTDDNKMPIGVVMSPPDSTQNSDEEDNGSRGRKLENLEELQAAIRVIEQHRESSPNRASSEIERLTQAISLLPINKDTKETKDKPTSEHMEKSQPPRKLQHQRSSTETVFLDLRSNQNNQSAPETPTTGSDDELSDEEAEMARRKPQMLRKKSGELVRPALRPSSAKRRPSSMPGTPTFSKAVHFDSHLEHVRHFLQVDRPLAVSAGSSPVESYESDSEFPFGHDDDSNNRGPPFEWEIIISNFPPMTAQRAAMPIRVERVFLSADNKNLIGTVAVTNLAFNKLVVARFTLDYWKTTSEVVAEYNNDIRQPKHSDGCDRFYFNIKLADQANLEAKTMFFCVKYCVNGVEYWDNNNATNFQIDFRKKAKLQNGKKSSPAASRSTNSLPRSNKRSPPAAPIKKSPAFDDFSNDFDSKYLNSNFKLPVADYLGDSNTVRLKGVKSAVTLASDNRSRRATVNTNTAGGQAFGHRYDFGASLNAAISAANSTLGDKSGITMKSKRPAPISETRKFINHDEQVSPLSMSAPKTFDHSTPSKTLPSTGTSTSGTDSPRPVGTEKPVLASQSYNELLDKYCFFGSVKNSPQLKDGTARSGQYDGNNDDGYLFGSVDSTASNSPITMPHMNHRSSSHGASPEGTRSTSPAPMTGFVSGTSPMYPYHMHGGFPFNDTHSATAIRG</sequence>
<dbReference type="Proteomes" id="UP000624404">
    <property type="component" value="Unassembled WGS sequence"/>
</dbReference>
<feature type="compositionally biased region" description="Polar residues" evidence="1">
    <location>
        <begin position="733"/>
        <end position="745"/>
    </location>
</feature>
<feature type="region of interest" description="Disordered" evidence="1">
    <location>
        <begin position="469"/>
        <end position="503"/>
    </location>
</feature>
<feature type="compositionally biased region" description="Polar residues" evidence="1">
    <location>
        <begin position="471"/>
        <end position="487"/>
    </location>
</feature>
<dbReference type="GO" id="GO:0008157">
    <property type="term" value="F:protein phosphatase 1 binding"/>
    <property type="evidence" value="ECO:0007669"/>
    <property type="project" value="TreeGrafter"/>
</dbReference>
<dbReference type="GO" id="GO:0000164">
    <property type="term" value="C:protein phosphatase type 1 complex"/>
    <property type="evidence" value="ECO:0007669"/>
    <property type="project" value="TreeGrafter"/>
</dbReference>
<feature type="compositionally biased region" description="Polar residues" evidence="1">
    <location>
        <begin position="201"/>
        <end position="228"/>
    </location>
</feature>
<proteinExistence type="predicted"/>
<feature type="compositionally biased region" description="Basic and acidic residues" evidence="1">
    <location>
        <begin position="146"/>
        <end position="163"/>
    </location>
</feature>
<feature type="region of interest" description="Disordered" evidence="1">
    <location>
        <begin position="1"/>
        <end position="278"/>
    </location>
</feature>
<name>A0A8H2VYQ1_9HELO</name>